<dbReference type="Proteomes" id="UP000824890">
    <property type="component" value="Unassembled WGS sequence"/>
</dbReference>
<protein>
    <submittedName>
        <fullName evidence="2">Uncharacterized protein</fullName>
    </submittedName>
</protein>
<evidence type="ECO:0000313" key="2">
    <source>
        <dbReference type="EMBL" id="KAH0879959.1"/>
    </source>
</evidence>
<dbReference type="EMBL" id="JAGKQM010000015">
    <property type="protein sequence ID" value="KAH0879959.1"/>
    <property type="molecule type" value="Genomic_DNA"/>
</dbReference>
<keyword evidence="1" id="KW-0175">Coiled coil</keyword>
<comment type="caution">
    <text evidence="2">The sequence shown here is derived from an EMBL/GenBank/DDBJ whole genome shotgun (WGS) entry which is preliminary data.</text>
</comment>
<name>A0ABQ7ZI98_BRANA</name>
<evidence type="ECO:0000313" key="3">
    <source>
        <dbReference type="Proteomes" id="UP000824890"/>
    </source>
</evidence>
<sequence>SRITLQSPPATIEVVQAREKLLVADKRRLASLDVHILLKGELFPFISATGNNDVVVSTEFYREDEKKDERVGRIVTLLNAKQDWTEFVWEVEALPPTLELSDSEKDGENVEVEDVTDTHIEEPAVVARRGKRKLNDPGAEARKKELLCQRTAEHNSGISSGMKTFIEGLFTSAFNSFKEVVQNDIQERFENVQKEMAELKQAVSQIPGPSDTMGKDSASEIPCPSATMGKSSQSPCPAATKEKGKYKVEESVVPPTPSARKKEFVTIIYPWGTFIEKKEMSTQEYLQDAMGNLSQVSHVKGFDPSQKMSDEESPKWVTPLSSLKPGDWRTSTLKDMELPEDRVNDDDYSLVFVPEDSWAKLIHWCSTTKQHLKIGPSMYTTELAERVMGPAVWLQNQWVDEALLDEIQRMQEQQSRMVEEIEDLRSSLKKTVDEAVIEHKKSGDVGLIGSILTILCLCSKFD</sequence>
<feature type="coiled-coil region" evidence="1">
    <location>
        <begin position="404"/>
        <end position="438"/>
    </location>
</feature>
<organism evidence="2 3">
    <name type="scientific">Brassica napus</name>
    <name type="common">Rape</name>
    <dbReference type="NCBI Taxonomy" id="3708"/>
    <lineage>
        <taxon>Eukaryota</taxon>
        <taxon>Viridiplantae</taxon>
        <taxon>Streptophyta</taxon>
        <taxon>Embryophyta</taxon>
        <taxon>Tracheophyta</taxon>
        <taxon>Spermatophyta</taxon>
        <taxon>Magnoliopsida</taxon>
        <taxon>eudicotyledons</taxon>
        <taxon>Gunneridae</taxon>
        <taxon>Pentapetalae</taxon>
        <taxon>rosids</taxon>
        <taxon>malvids</taxon>
        <taxon>Brassicales</taxon>
        <taxon>Brassicaceae</taxon>
        <taxon>Brassiceae</taxon>
        <taxon>Brassica</taxon>
    </lineage>
</organism>
<gene>
    <name evidence="2" type="ORF">HID58_067353</name>
</gene>
<keyword evidence="3" id="KW-1185">Reference proteome</keyword>
<proteinExistence type="predicted"/>
<feature type="non-terminal residue" evidence="2">
    <location>
        <position position="1"/>
    </location>
</feature>
<accession>A0ABQ7ZI98</accession>
<reference evidence="2 3" key="1">
    <citation type="submission" date="2021-05" db="EMBL/GenBank/DDBJ databases">
        <title>Genome Assembly of Synthetic Allotetraploid Brassica napus Reveals Homoeologous Exchanges between Subgenomes.</title>
        <authorList>
            <person name="Davis J.T."/>
        </authorList>
    </citation>
    <scope>NUCLEOTIDE SEQUENCE [LARGE SCALE GENOMIC DNA]</scope>
    <source>
        <strain evidence="3">cv. Da-Ae</strain>
        <tissue evidence="2">Seedling</tissue>
    </source>
</reference>
<evidence type="ECO:0000256" key="1">
    <source>
        <dbReference type="SAM" id="Coils"/>
    </source>
</evidence>